<evidence type="ECO:0000313" key="2">
    <source>
        <dbReference type="Proteomes" id="UP000249417"/>
    </source>
</evidence>
<proteinExistence type="predicted"/>
<dbReference type="AlphaFoldDB" id="A0A2W5MXA4"/>
<evidence type="ECO:0000313" key="1">
    <source>
        <dbReference type="EMBL" id="PZQ45901.1"/>
    </source>
</evidence>
<sequence>MTKLYGQRFGAINRSAQPLGLKQTLFIAAGGLAIAAQIYGLSEYNRVAKECAATENPKSEQCVRYAKIKKERDDYIVIPNIL</sequence>
<comment type="caution">
    <text evidence="1">The sequence shown here is derived from an EMBL/GenBank/DDBJ whole genome shotgun (WGS) entry which is preliminary data.</text>
</comment>
<accession>A0A2W5MXA4</accession>
<dbReference type="EMBL" id="QFQB01000036">
    <property type="protein sequence ID" value="PZQ45901.1"/>
    <property type="molecule type" value="Genomic_DNA"/>
</dbReference>
<dbReference type="Proteomes" id="UP000249417">
    <property type="component" value="Unassembled WGS sequence"/>
</dbReference>
<organism evidence="1 2">
    <name type="scientific">Micavibrio aeruginosavorus</name>
    <dbReference type="NCBI Taxonomy" id="349221"/>
    <lineage>
        <taxon>Bacteria</taxon>
        <taxon>Pseudomonadati</taxon>
        <taxon>Bdellovibrionota</taxon>
        <taxon>Bdellovibrionia</taxon>
        <taxon>Bdellovibrionales</taxon>
        <taxon>Pseudobdellovibrionaceae</taxon>
        <taxon>Micavibrio</taxon>
    </lineage>
</organism>
<reference evidence="1 2" key="1">
    <citation type="submission" date="2017-08" db="EMBL/GenBank/DDBJ databases">
        <title>Infants hospitalized years apart are colonized by the same room-sourced microbial strains.</title>
        <authorList>
            <person name="Brooks B."/>
            <person name="Olm M.R."/>
            <person name="Firek B.A."/>
            <person name="Baker R."/>
            <person name="Thomas B.C."/>
            <person name="Morowitz M.J."/>
            <person name="Banfield J.F."/>
        </authorList>
    </citation>
    <scope>NUCLEOTIDE SEQUENCE [LARGE SCALE GENOMIC DNA]</scope>
    <source>
        <strain evidence="1">S2_005_002_R2_29</strain>
    </source>
</reference>
<protein>
    <submittedName>
        <fullName evidence="1">Uncharacterized protein</fullName>
    </submittedName>
</protein>
<gene>
    <name evidence="1" type="ORF">DI551_06145</name>
</gene>
<name>A0A2W5MXA4_9BACT</name>